<reference evidence="2 3" key="1">
    <citation type="submission" date="2016-03" db="EMBL/GenBank/DDBJ databases">
        <title>Complete genome sequence of Thermococcus profundus strain DT5432.</title>
        <authorList>
            <person name="Oger P.M."/>
        </authorList>
    </citation>
    <scope>NUCLEOTIDE SEQUENCE [LARGE SCALE GENOMIC DNA]</scope>
    <source>
        <strain evidence="2 3">DT 5432</strain>
    </source>
</reference>
<keyword evidence="1" id="KW-1133">Transmembrane helix</keyword>
<feature type="transmembrane region" description="Helical" evidence="1">
    <location>
        <begin position="52"/>
        <end position="71"/>
    </location>
</feature>
<evidence type="ECO:0000256" key="1">
    <source>
        <dbReference type="SAM" id="Phobius"/>
    </source>
</evidence>
<gene>
    <name evidence="2" type="ORF">A3L09_03975</name>
</gene>
<dbReference type="KEGG" id="tprf:A3L09_03975"/>
<evidence type="ECO:0000313" key="2">
    <source>
        <dbReference type="EMBL" id="ASJ02471.1"/>
    </source>
</evidence>
<sequence>MEEKELAEALKAVEEELNLAKRVYLAFPFLFWAAVLPLLYLLTLILNSYAGISWDWASSILSILVVAWFIVENERVFKKVEAIERVLGMKREKKKAYLVAQISAWIISALVASLAYTSEGEWMLAFVGLALLLMAAVDFVFVKRAEWEVLLGGLIILSSISLVGKLPLPRLALAVMVISMAFAFVAFLYIRKAMRE</sequence>
<name>A0A2Z2MJ64_THEPR</name>
<accession>A0A2Z2MJ64</accession>
<keyword evidence="1" id="KW-0472">Membrane</keyword>
<dbReference type="Proteomes" id="UP000250179">
    <property type="component" value="Chromosome"/>
</dbReference>
<feature type="transmembrane region" description="Helical" evidence="1">
    <location>
        <begin position="172"/>
        <end position="190"/>
    </location>
</feature>
<keyword evidence="3" id="KW-1185">Reference proteome</keyword>
<proteinExistence type="predicted"/>
<protein>
    <submittedName>
        <fullName evidence="2">Uncharacterized protein</fullName>
    </submittedName>
</protein>
<feature type="transmembrane region" description="Helical" evidence="1">
    <location>
        <begin position="149"/>
        <end position="166"/>
    </location>
</feature>
<feature type="transmembrane region" description="Helical" evidence="1">
    <location>
        <begin position="96"/>
        <end position="116"/>
    </location>
</feature>
<evidence type="ECO:0000313" key="3">
    <source>
        <dbReference type="Proteomes" id="UP000250179"/>
    </source>
</evidence>
<feature type="transmembrane region" description="Helical" evidence="1">
    <location>
        <begin position="23"/>
        <end position="46"/>
    </location>
</feature>
<dbReference type="AlphaFoldDB" id="A0A2Z2MJ64"/>
<feature type="transmembrane region" description="Helical" evidence="1">
    <location>
        <begin position="122"/>
        <end position="142"/>
    </location>
</feature>
<organism evidence="2 3">
    <name type="scientific">Thermococcus profundus</name>
    <dbReference type="NCBI Taxonomy" id="49899"/>
    <lineage>
        <taxon>Archaea</taxon>
        <taxon>Methanobacteriati</taxon>
        <taxon>Methanobacteriota</taxon>
        <taxon>Thermococci</taxon>
        <taxon>Thermococcales</taxon>
        <taxon>Thermococcaceae</taxon>
        <taxon>Thermococcus</taxon>
    </lineage>
</organism>
<keyword evidence="1" id="KW-0812">Transmembrane</keyword>
<dbReference type="EMBL" id="CP014862">
    <property type="protein sequence ID" value="ASJ02471.1"/>
    <property type="molecule type" value="Genomic_DNA"/>
</dbReference>